<dbReference type="PANTHER" id="PTHR43481">
    <property type="entry name" value="FRUCTOSE-1-PHOSPHATE PHOSPHATASE"/>
    <property type="match status" value="1"/>
</dbReference>
<dbReference type="InterPro" id="IPR010976">
    <property type="entry name" value="B-phosphoglucomutase_hydrolase"/>
</dbReference>
<dbReference type="SUPFAM" id="SSF56784">
    <property type="entry name" value="HAD-like"/>
    <property type="match status" value="1"/>
</dbReference>
<dbReference type="Gene3D" id="3.40.50.1000">
    <property type="entry name" value="HAD superfamily/HAD-like"/>
    <property type="match status" value="1"/>
</dbReference>
<dbReference type="PRINTS" id="PR00413">
    <property type="entry name" value="HADHALOGNASE"/>
</dbReference>
<evidence type="ECO:0000313" key="4">
    <source>
        <dbReference type="Proteomes" id="UP000856143"/>
    </source>
</evidence>
<reference evidence="3" key="1">
    <citation type="journal article" date="2018" name="Genome Biol.">
        <title>SKESA: strategic k-mer extension for scrupulous assemblies.</title>
        <authorList>
            <person name="Souvorov A."/>
            <person name="Agarwala R."/>
            <person name="Lipman D.J."/>
        </authorList>
    </citation>
    <scope>NUCLEOTIDE SEQUENCE</scope>
    <source>
        <strain evidence="3">R404</strain>
    </source>
</reference>
<dbReference type="EMBL" id="DACSEO010000005">
    <property type="protein sequence ID" value="HAT1680159.1"/>
    <property type="molecule type" value="Genomic_DNA"/>
</dbReference>
<keyword evidence="3" id="KW-0378">Hydrolase</keyword>
<organism evidence="3 4">
    <name type="scientific">Klebsiella oxytoca</name>
    <dbReference type="NCBI Taxonomy" id="571"/>
    <lineage>
        <taxon>Bacteria</taxon>
        <taxon>Pseudomonadati</taxon>
        <taxon>Pseudomonadota</taxon>
        <taxon>Gammaproteobacteria</taxon>
        <taxon>Enterobacterales</taxon>
        <taxon>Enterobacteriaceae</taxon>
        <taxon>Klebsiella/Raoultella group</taxon>
        <taxon>Klebsiella</taxon>
    </lineage>
</organism>
<gene>
    <name evidence="3" type="primary">yqaB</name>
    <name evidence="3" type="ORF">I8Y21_000759</name>
</gene>
<accession>A0A9P0XMC2</accession>
<name>A0A9P0XMC2_KLEOX</name>
<dbReference type="InterPro" id="IPR006439">
    <property type="entry name" value="HAD-SF_hydro_IA"/>
</dbReference>
<proteinExistence type="inferred from homology"/>
<dbReference type="GO" id="GO:0046872">
    <property type="term" value="F:metal ion binding"/>
    <property type="evidence" value="ECO:0007669"/>
    <property type="project" value="UniProtKB-KW"/>
</dbReference>
<dbReference type="PANTHER" id="PTHR43481:SF4">
    <property type="entry name" value="GLYCEROL-1-PHOSPHATE PHOSPHOHYDROLASE 1-RELATED"/>
    <property type="match status" value="1"/>
</dbReference>
<dbReference type="InterPro" id="IPR023214">
    <property type="entry name" value="HAD_sf"/>
</dbReference>
<evidence type="ECO:0000256" key="2">
    <source>
        <dbReference type="ARBA" id="ARBA00022723"/>
    </source>
</evidence>
<dbReference type="SFLD" id="SFLDG01129">
    <property type="entry name" value="C1.5:_HAD__Beta-PGM__Phosphata"/>
    <property type="match status" value="1"/>
</dbReference>
<dbReference type="InterPro" id="IPR023198">
    <property type="entry name" value="PGP-like_dom2"/>
</dbReference>
<comment type="caution">
    <text evidence="3">The sequence shown here is derived from an EMBL/GenBank/DDBJ whole genome shotgun (WGS) entry which is preliminary data.</text>
</comment>
<evidence type="ECO:0000256" key="1">
    <source>
        <dbReference type="ARBA" id="ARBA00006171"/>
    </source>
</evidence>
<dbReference type="InterPro" id="IPR041492">
    <property type="entry name" value="HAD_2"/>
</dbReference>
<reference evidence="3" key="2">
    <citation type="submission" date="2020-11" db="EMBL/GenBank/DDBJ databases">
        <authorList>
            <consortium name="NCBI Pathogen Detection Project"/>
        </authorList>
    </citation>
    <scope>NUCLEOTIDE SEQUENCE</scope>
    <source>
        <strain evidence="3">R404</strain>
    </source>
</reference>
<dbReference type="InterPro" id="IPR036412">
    <property type="entry name" value="HAD-like_sf"/>
</dbReference>
<sequence>MYRHYQALIFDMDGTLFDTEPLHRKAWLSVFAADNITISEEELIPFNGSAPWQVASQLVALKGLRADPFSLAERKKQAIENLLQTVDIQLLPAMKILQQWQGKIPLALGTGSERSTVDILLARFQLTQHFAAIVSADRVKNHKPAADTFLLCASELQVQPERCLVFEDSRFGIEAAKNAGMDVVDVNTLTPAR</sequence>
<protein>
    <submittedName>
        <fullName evidence="3">Fructose-1-phosphate/6-phosphogluconate phosphatase</fullName>
        <ecNumber evidence="3">3.1.3.-</ecNumber>
    </submittedName>
</protein>
<dbReference type="NCBIfam" id="TIGR02009">
    <property type="entry name" value="PGMB-YQAB-SF"/>
    <property type="match status" value="1"/>
</dbReference>
<dbReference type="Gene3D" id="1.10.150.240">
    <property type="entry name" value="Putative phosphatase, domain 2"/>
    <property type="match status" value="1"/>
</dbReference>
<dbReference type="Pfam" id="PF13419">
    <property type="entry name" value="HAD_2"/>
    <property type="match status" value="1"/>
</dbReference>
<dbReference type="NCBIfam" id="NF008000">
    <property type="entry name" value="PRK10725.1"/>
    <property type="match status" value="1"/>
</dbReference>
<dbReference type="SFLD" id="SFLDS00003">
    <property type="entry name" value="Haloacid_Dehalogenase"/>
    <property type="match status" value="1"/>
</dbReference>
<dbReference type="Proteomes" id="UP000856143">
    <property type="component" value="Unassembled WGS sequence"/>
</dbReference>
<comment type="similarity">
    <text evidence="1">Belongs to the HAD-like hydrolase superfamily. CbbY/CbbZ/Gph/YieH family.</text>
</comment>
<dbReference type="SFLD" id="SFLDG01135">
    <property type="entry name" value="C1.5.6:_HAD__Beta-PGM__Phospha"/>
    <property type="match status" value="1"/>
</dbReference>
<dbReference type="NCBIfam" id="TIGR01509">
    <property type="entry name" value="HAD-SF-IA-v3"/>
    <property type="match status" value="1"/>
</dbReference>
<keyword evidence="2" id="KW-0479">Metal-binding</keyword>
<dbReference type="CDD" id="cd07505">
    <property type="entry name" value="HAD_BPGM-like"/>
    <property type="match status" value="1"/>
</dbReference>
<dbReference type="EC" id="3.1.3.-" evidence="3"/>
<dbReference type="GO" id="GO:0050308">
    <property type="term" value="F:sugar-phosphatase activity"/>
    <property type="evidence" value="ECO:0007669"/>
    <property type="project" value="TreeGrafter"/>
</dbReference>
<evidence type="ECO:0000313" key="3">
    <source>
        <dbReference type="EMBL" id="HAT1680159.1"/>
    </source>
</evidence>
<dbReference type="AlphaFoldDB" id="A0A9P0XMC2"/>
<dbReference type="InterPro" id="IPR051806">
    <property type="entry name" value="HAD-like_SPP"/>
</dbReference>
<dbReference type="RefSeq" id="WP_004111221.1">
    <property type="nucleotide sequence ID" value="NZ_ABJAKY020000003.1"/>
</dbReference>